<evidence type="ECO:0000313" key="9">
    <source>
        <dbReference type="Proteomes" id="UP000066014"/>
    </source>
</evidence>
<comment type="cofactor">
    <cofactor evidence="1">
        <name>FAD</name>
        <dbReference type="ChEBI" id="CHEBI:57692"/>
    </cofactor>
</comment>
<keyword evidence="3 5" id="KW-0285">Flavoprotein</keyword>
<evidence type="ECO:0000313" key="8">
    <source>
        <dbReference type="EMBL" id="BAO84385.1"/>
    </source>
</evidence>
<dbReference type="PROSITE" id="PS00624">
    <property type="entry name" value="GMC_OXRED_2"/>
    <property type="match status" value="1"/>
</dbReference>
<feature type="domain" description="Glucose-methanol-choline oxidoreductase N-terminal" evidence="7">
    <location>
        <begin position="270"/>
        <end position="284"/>
    </location>
</feature>
<dbReference type="PIRSF" id="PIRSF000137">
    <property type="entry name" value="Alcohol_oxidase"/>
    <property type="match status" value="1"/>
</dbReference>
<dbReference type="GO" id="GO:0050660">
    <property type="term" value="F:flavin adenine dinucleotide binding"/>
    <property type="evidence" value="ECO:0007669"/>
    <property type="project" value="InterPro"/>
</dbReference>
<dbReference type="Pfam" id="PF05199">
    <property type="entry name" value="GMC_oxred_C"/>
    <property type="match status" value="1"/>
</dbReference>
<dbReference type="HOGENOM" id="CLU_002865_7_1_4"/>
<keyword evidence="9" id="KW-1185">Reference proteome</keyword>
<sequence length="546" mass="59113">MEAMISAPPSDAFDYLIVGGGSAGCVLAARLSEDPGVTVALLEAGGEGRDLAIRLPAGVVALLPARPCKYNNWAFETVPQPGLLGRCGYQPRGKALGGSSAINAMLYARGHRSDYDDWAAAGAAGWSHAEVLPFFMRSEHNQRGPNGWRGVGGPLHVADQVSPRPITHAFVEACAQHGIAPNPDYNGERQDGAFLFQVTQFHDAVRRGQRCSAAAAFVHPVLQRPNLTLLTRTHATRVLFEGRRAVGVQARQRGRSLSLRARREVVLCAGALQTPQLLLLSGVGPAEELQRHGIPLLHRLPGVGQNLQDHLDLTLSYRSDRTDLFGIGLGAAWQHLTAWRQWRRDGSGPLSSPSAEGGAFWRSQPELDRPDLQLHFCVGIVDDHARKLHWGYGFSCHVCVLRPHSRGRVGLHSADPLAAPLIDPAYLSDARDLQLLVQGAQQMREILLRSPLQPWRGTPLFDEQLQGQAAWEQLVRSRADTIYHPVGTCRMGADEGAVVDVQLRVHGLAGLRVADASIMPTLVGGNTNAPSIMIGERAAAWLRAAS</sequence>
<evidence type="ECO:0000259" key="6">
    <source>
        <dbReference type="PROSITE" id="PS00623"/>
    </source>
</evidence>
<evidence type="ECO:0000256" key="5">
    <source>
        <dbReference type="RuleBase" id="RU003968"/>
    </source>
</evidence>
<evidence type="ECO:0000256" key="4">
    <source>
        <dbReference type="ARBA" id="ARBA00022827"/>
    </source>
</evidence>
<dbReference type="PANTHER" id="PTHR11552:SF147">
    <property type="entry name" value="CHOLINE DEHYDROGENASE, MITOCHONDRIAL"/>
    <property type="match status" value="1"/>
</dbReference>
<organism evidence="8 9">
    <name type="scientific">Serpentinimonas maccroryi</name>
    <dbReference type="NCBI Taxonomy" id="1458426"/>
    <lineage>
        <taxon>Bacteria</taxon>
        <taxon>Pseudomonadati</taxon>
        <taxon>Pseudomonadota</taxon>
        <taxon>Betaproteobacteria</taxon>
        <taxon>Burkholderiales</taxon>
        <taxon>Comamonadaceae</taxon>
        <taxon>Serpentinimonas</taxon>
    </lineage>
</organism>
<evidence type="ECO:0000256" key="1">
    <source>
        <dbReference type="ARBA" id="ARBA00001974"/>
    </source>
</evidence>
<dbReference type="PANTHER" id="PTHR11552">
    <property type="entry name" value="GLUCOSE-METHANOL-CHOLINE GMC OXIDOREDUCTASE"/>
    <property type="match status" value="1"/>
</dbReference>
<dbReference type="Gene3D" id="3.50.50.60">
    <property type="entry name" value="FAD/NAD(P)-binding domain"/>
    <property type="match status" value="1"/>
</dbReference>
<dbReference type="InterPro" id="IPR007867">
    <property type="entry name" value="GMC_OxRtase_C"/>
</dbReference>
<evidence type="ECO:0000256" key="2">
    <source>
        <dbReference type="ARBA" id="ARBA00010790"/>
    </source>
</evidence>
<evidence type="ECO:0000259" key="7">
    <source>
        <dbReference type="PROSITE" id="PS00624"/>
    </source>
</evidence>
<protein>
    <submittedName>
        <fullName evidence="8">Choline dehydrogenase and related flavoprotein</fullName>
    </submittedName>
</protein>
<reference evidence="8 9" key="1">
    <citation type="journal article" date="2014" name="Nat. Commun.">
        <title>Physiological and genomic features of highly alkaliphilic hydrogen-utilizing Betaproteobacteria from a continental serpentinizing site.</title>
        <authorList>
            <person name="Suzuki S."/>
            <person name="Kuenen J.G."/>
            <person name="Schipper K."/>
            <person name="van der Velde S."/>
            <person name="Ishii S."/>
            <person name="Wu A."/>
            <person name="Sorokin D.Y."/>
            <person name="Tenney A."/>
            <person name="Meng X.Y."/>
            <person name="Morrill P.L."/>
            <person name="Kamagata Y."/>
            <person name="Muyzer G."/>
            <person name="Nealson K.H."/>
        </authorList>
    </citation>
    <scope>NUCLEOTIDE SEQUENCE [LARGE SCALE GENOMIC DNA]</scope>
    <source>
        <strain evidence="8 9">B1</strain>
    </source>
</reference>
<keyword evidence="4 5" id="KW-0274">FAD</keyword>
<dbReference type="Pfam" id="PF00732">
    <property type="entry name" value="GMC_oxred_N"/>
    <property type="match status" value="1"/>
</dbReference>
<comment type="similarity">
    <text evidence="2 5">Belongs to the GMC oxidoreductase family.</text>
</comment>
<dbReference type="KEGG" id="cbab:SMCB_2157"/>
<dbReference type="InterPro" id="IPR036188">
    <property type="entry name" value="FAD/NAD-bd_sf"/>
</dbReference>
<feature type="domain" description="Glucose-methanol-choline oxidoreductase N-terminal" evidence="6">
    <location>
        <begin position="93"/>
        <end position="116"/>
    </location>
</feature>
<evidence type="ECO:0000256" key="3">
    <source>
        <dbReference type="ARBA" id="ARBA00022630"/>
    </source>
</evidence>
<dbReference type="STRING" id="1458426.SMCB_2157"/>
<dbReference type="Proteomes" id="UP000066014">
    <property type="component" value="Chromosome"/>
</dbReference>
<name>A0A060NST3_9BURK</name>
<accession>A0A060NST3</accession>
<dbReference type="AlphaFoldDB" id="A0A060NST3"/>
<dbReference type="SUPFAM" id="SSF54373">
    <property type="entry name" value="FAD-linked reductases, C-terminal domain"/>
    <property type="match status" value="1"/>
</dbReference>
<dbReference type="InterPro" id="IPR000172">
    <property type="entry name" value="GMC_OxRdtase_N"/>
</dbReference>
<dbReference type="EMBL" id="AP014569">
    <property type="protein sequence ID" value="BAO84385.1"/>
    <property type="molecule type" value="Genomic_DNA"/>
</dbReference>
<dbReference type="InterPro" id="IPR012132">
    <property type="entry name" value="GMC_OxRdtase"/>
</dbReference>
<dbReference type="GO" id="GO:0016614">
    <property type="term" value="F:oxidoreductase activity, acting on CH-OH group of donors"/>
    <property type="evidence" value="ECO:0007669"/>
    <property type="project" value="InterPro"/>
</dbReference>
<proteinExistence type="inferred from homology"/>
<dbReference type="SUPFAM" id="SSF51905">
    <property type="entry name" value="FAD/NAD(P)-binding domain"/>
    <property type="match status" value="1"/>
</dbReference>
<dbReference type="PROSITE" id="PS00623">
    <property type="entry name" value="GMC_OXRED_1"/>
    <property type="match status" value="1"/>
</dbReference>
<dbReference type="Gene3D" id="3.30.560.10">
    <property type="entry name" value="Glucose Oxidase, domain 3"/>
    <property type="match status" value="1"/>
</dbReference>
<gene>
    <name evidence="8" type="ORF">SMCB_2157</name>
</gene>